<dbReference type="InterPro" id="IPR001623">
    <property type="entry name" value="DnaJ_domain"/>
</dbReference>
<dbReference type="EMBL" id="UAWO01000002">
    <property type="protein sequence ID" value="SQC08625.1"/>
    <property type="molecule type" value="Genomic_DNA"/>
</dbReference>
<dbReference type="PROSITE" id="PS50076">
    <property type="entry name" value="DNAJ_2"/>
    <property type="match status" value="1"/>
</dbReference>
<dbReference type="Proteomes" id="UP000250234">
    <property type="component" value="Unassembled WGS sequence"/>
</dbReference>
<dbReference type="Gene3D" id="1.25.40.10">
    <property type="entry name" value="Tetratricopeptide repeat domain"/>
    <property type="match status" value="1"/>
</dbReference>
<proteinExistence type="predicted"/>
<accession>A0A2X3CJE6</accession>
<name>A0A2X3CJE6_CLOPF</name>
<feature type="domain" description="J" evidence="2">
    <location>
        <begin position="3"/>
        <end position="62"/>
    </location>
</feature>
<dbReference type="PRINTS" id="PR00625">
    <property type="entry name" value="JDOMAIN"/>
</dbReference>
<dbReference type="InterPro" id="IPR018253">
    <property type="entry name" value="DnaJ_domain_CS"/>
</dbReference>
<dbReference type="InterPro" id="IPR036869">
    <property type="entry name" value="J_dom_sf"/>
</dbReference>
<dbReference type="AlphaFoldDB" id="A0A2X3CJE6"/>
<dbReference type="Gene3D" id="1.10.287.110">
    <property type="entry name" value="DnaJ domain"/>
    <property type="match status" value="1"/>
</dbReference>
<dbReference type="SUPFAM" id="SSF46565">
    <property type="entry name" value="Chaperone J-domain"/>
    <property type="match status" value="1"/>
</dbReference>
<reference evidence="3 4" key="1">
    <citation type="submission" date="2018-06" db="EMBL/GenBank/DDBJ databases">
        <authorList>
            <consortium name="Pathogen Informatics"/>
            <person name="Doyle S."/>
        </authorList>
    </citation>
    <scope>NUCLEOTIDE SEQUENCE [LARGE SCALE GENOMIC DNA]</scope>
    <source>
        <strain evidence="3 4">NCTC8081</strain>
    </source>
</reference>
<dbReference type="Pfam" id="PF00226">
    <property type="entry name" value="DnaJ"/>
    <property type="match status" value="1"/>
</dbReference>
<organism evidence="3 4">
    <name type="scientific">Clostridium perfringens</name>
    <dbReference type="NCBI Taxonomy" id="1502"/>
    <lineage>
        <taxon>Bacteria</taxon>
        <taxon>Bacillati</taxon>
        <taxon>Bacillota</taxon>
        <taxon>Clostridia</taxon>
        <taxon>Eubacteriales</taxon>
        <taxon>Clostridiaceae</taxon>
        <taxon>Clostridium</taxon>
    </lineage>
</organism>
<evidence type="ECO:0000313" key="4">
    <source>
        <dbReference type="Proteomes" id="UP000250234"/>
    </source>
</evidence>
<gene>
    <name evidence="3" type="ORF">NCTC8081_02561</name>
</gene>
<dbReference type="SMART" id="SM00271">
    <property type="entry name" value="DnaJ"/>
    <property type="match status" value="1"/>
</dbReference>
<sequence>MIDYFKELNIQIDASDNEVKKAYFNMTKKYPPEKFPKEYRVIRDAYETLIDKSKRDAYILETFDIEIKNILNEGIDLAKSEKYDLAVLNFEKVLKKYPDNSKVKKDLAVCLMRGRNYKKSSKILKELVIREPNNIEYYKLLINIYGDNYDLKNLEGVLKKSLNLKNVEVDFYLKLFEIYNESELRDYTKAIKVLKDGLENKNINSKKYKLYLKFLDLSDRLDCKDDFNKGCEALNEIILKDNYEEVKSSILNLLDRILKEFHFKNGVRLTSTALVLIDEKKDVETLEKIINLRRSFLELSRLYEDKSINEDFKKIVFYNAVSKFLKDDIEFNKDFERINQNFFNNLNFESDELVKSIGKLKNDYRNVYLETRKLSDKVLGRYSKVQKIKEEKNSSKEFYSNRREGNPVKILFRKVINSFRDK</sequence>
<dbReference type="Pfam" id="PF14559">
    <property type="entry name" value="TPR_19"/>
    <property type="match status" value="1"/>
</dbReference>
<evidence type="ECO:0000313" key="3">
    <source>
        <dbReference type="EMBL" id="SQC08625.1"/>
    </source>
</evidence>
<dbReference type="PROSITE" id="PS00636">
    <property type="entry name" value="DNAJ_1"/>
    <property type="match status" value="1"/>
</dbReference>
<dbReference type="GO" id="GO:0006260">
    <property type="term" value="P:DNA replication"/>
    <property type="evidence" value="ECO:0007669"/>
    <property type="project" value="UniProtKB-KW"/>
</dbReference>
<evidence type="ECO:0000256" key="1">
    <source>
        <dbReference type="ARBA" id="ARBA00022705"/>
    </source>
</evidence>
<protein>
    <submittedName>
        <fullName evidence="3">DnaJ domain-containing protein</fullName>
    </submittedName>
</protein>
<evidence type="ECO:0000259" key="2">
    <source>
        <dbReference type="PROSITE" id="PS50076"/>
    </source>
</evidence>
<dbReference type="RefSeq" id="WP_111936302.1">
    <property type="nucleotide sequence ID" value="NZ_CATNYA010000068.1"/>
</dbReference>
<dbReference type="CDD" id="cd06257">
    <property type="entry name" value="DnaJ"/>
    <property type="match status" value="1"/>
</dbReference>
<keyword evidence="1" id="KW-0235">DNA replication</keyword>
<dbReference type="SUPFAM" id="SSF48452">
    <property type="entry name" value="TPR-like"/>
    <property type="match status" value="1"/>
</dbReference>
<dbReference type="InterPro" id="IPR011990">
    <property type="entry name" value="TPR-like_helical_dom_sf"/>
</dbReference>